<dbReference type="InterPro" id="IPR000067">
    <property type="entry name" value="FlgMring_FliF"/>
</dbReference>
<proteinExistence type="inferred from homology"/>
<evidence type="ECO:0000256" key="13">
    <source>
        <dbReference type="SAM" id="Phobius"/>
    </source>
</evidence>
<reference evidence="16 17" key="1">
    <citation type="submission" date="2019-11" db="EMBL/GenBank/DDBJ databases">
        <authorList>
            <person name="Khan S.A."/>
            <person name="Jeon C.O."/>
            <person name="Chun B.H."/>
        </authorList>
    </citation>
    <scope>NUCLEOTIDE SEQUENCE [LARGE SCALE GENOMIC DNA]</scope>
    <source>
        <strain evidence="16 17">IMCC 1097</strain>
    </source>
</reference>
<dbReference type="Pfam" id="PF01514">
    <property type="entry name" value="YscJ_FliF"/>
    <property type="match status" value="1"/>
</dbReference>
<evidence type="ECO:0000256" key="8">
    <source>
        <dbReference type="ARBA" id="ARBA00022989"/>
    </source>
</evidence>
<dbReference type="EMBL" id="CP045871">
    <property type="protein sequence ID" value="QGG80233.1"/>
    <property type="molecule type" value="Genomic_DNA"/>
</dbReference>
<dbReference type="InterPro" id="IPR013556">
    <property type="entry name" value="Flag_M-ring_C"/>
</dbReference>
<evidence type="ECO:0000256" key="3">
    <source>
        <dbReference type="ARBA" id="ARBA00004651"/>
    </source>
</evidence>
<accession>A0A5Q2QAG2</accession>
<comment type="subunit">
    <text evidence="11">The basal body constitutes a major portion of the flagellar organelle and consists of four rings (L,P,S, and M) mounted on a central rod. The M ring is integral to the inner membrane of the cell and may be connected to the flagellar rod via the S ring. The S (supramembrane ring) lies just distal to the M ring. The L and P rings lie in the outer membrane and the periplasmic space, respectively.</text>
</comment>
<dbReference type="PANTHER" id="PTHR30046">
    <property type="entry name" value="FLAGELLAR M-RING PROTEIN"/>
    <property type="match status" value="1"/>
</dbReference>
<sequence>MAANLNEASSPDFLSGLGNLTLIRQLGLMIGLAGAVALGVWVVMWSQEPSWRPLLRDIHTTDSAEVTSILAGQQIRYKIDGNGQLLVDEGGFHQARIALAGAGITDQRDLGFEILQQDSGFGTSQFMESARYLRSIEGELARTISSFRQVRGARVHLAVPRQSVFVRDRRPPSASVFLELAGSTPISNGQIQAVVNLVANSVPELTVDAVSVVDQRGRLLSAQSDDPGIQLAARQLKYQQEVEDRLRLRVESLLNRIVGAERFRTELTVAMDFTQVETAVESYDPTKSVVRSQRLVSEGGVSTSTVGGIPGALSNQVGEEPVEGEANADGAAPIAQTVASQFNSGVQTGTDGKYEEVKNFELERQMTYRRGQQGQILRMSVAVAVDDIVSVDPDTGETLRESWTKADLERLERLVREAVGVSENRGDTLSIENTPFAALPEELERAETPIWQQPWVLNLAKQGAGALFVLFLAFGVLRPFLKRVTEVGSAGMMVPAGAGAGMAGGGSMGGGESAAANPNNLLGLPGPDIKEADVDLPGRNSGYEKQLDAIRSLVAEDPGRVAQVIKEWTIED</sequence>
<keyword evidence="16" id="KW-0966">Cell projection</keyword>
<evidence type="ECO:0000259" key="15">
    <source>
        <dbReference type="Pfam" id="PF08345"/>
    </source>
</evidence>
<evidence type="ECO:0000256" key="11">
    <source>
        <dbReference type="ARBA" id="ARBA00025936"/>
    </source>
</evidence>
<dbReference type="NCBIfam" id="TIGR00206">
    <property type="entry name" value="fliF"/>
    <property type="match status" value="1"/>
</dbReference>
<dbReference type="InterPro" id="IPR045851">
    <property type="entry name" value="AMP-bd_C_sf"/>
</dbReference>
<dbReference type="GO" id="GO:0003774">
    <property type="term" value="F:cytoskeletal motor activity"/>
    <property type="evidence" value="ECO:0007669"/>
    <property type="project" value="InterPro"/>
</dbReference>
<dbReference type="AlphaFoldDB" id="A0A5Q2QAG2"/>
<comment type="function">
    <text evidence="1 12">The M ring may be actively involved in energy transduction.</text>
</comment>
<evidence type="ECO:0000256" key="7">
    <source>
        <dbReference type="ARBA" id="ARBA00022692"/>
    </source>
</evidence>
<keyword evidence="8 13" id="KW-1133">Transmembrane helix</keyword>
<dbReference type="OrthoDB" id="8554211at2"/>
<keyword evidence="9 13" id="KW-0472">Membrane</keyword>
<dbReference type="PIRSF" id="PIRSF004862">
    <property type="entry name" value="FliF"/>
    <property type="match status" value="1"/>
</dbReference>
<keyword evidence="6" id="KW-1003">Cell membrane</keyword>
<dbReference type="RefSeq" id="WP_153713737.1">
    <property type="nucleotide sequence ID" value="NZ_CP045871.1"/>
</dbReference>
<dbReference type="PRINTS" id="PR01009">
    <property type="entry name" value="FLGMRINGFLIF"/>
</dbReference>
<dbReference type="InterPro" id="IPR006182">
    <property type="entry name" value="FliF_N_dom"/>
</dbReference>
<feature type="domain" description="Flagellar M-ring N-terminal" evidence="14">
    <location>
        <begin position="47"/>
        <end position="221"/>
    </location>
</feature>
<evidence type="ECO:0000256" key="9">
    <source>
        <dbReference type="ARBA" id="ARBA00023136"/>
    </source>
</evidence>
<keyword evidence="10 12" id="KW-0975">Bacterial flagellum</keyword>
<feature type="domain" description="Flagellar M-ring C-terminal" evidence="15">
    <location>
        <begin position="254"/>
        <end position="436"/>
    </location>
</feature>
<evidence type="ECO:0000313" key="17">
    <source>
        <dbReference type="Proteomes" id="UP000388235"/>
    </source>
</evidence>
<evidence type="ECO:0000256" key="5">
    <source>
        <dbReference type="ARBA" id="ARBA00017949"/>
    </source>
</evidence>
<evidence type="ECO:0000259" key="14">
    <source>
        <dbReference type="Pfam" id="PF01514"/>
    </source>
</evidence>
<keyword evidence="16" id="KW-0969">Cilium</keyword>
<dbReference type="Proteomes" id="UP000388235">
    <property type="component" value="Chromosome"/>
</dbReference>
<dbReference type="Gene3D" id="3.30.300.30">
    <property type="match status" value="1"/>
</dbReference>
<evidence type="ECO:0000256" key="2">
    <source>
        <dbReference type="ARBA" id="ARBA00004117"/>
    </source>
</evidence>
<gene>
    <name evidence="16" type="primary">fliF</name>
    <name evidence="16" type="ORF">GH975_06435</name>
</gene>
<dbReference type="GO" id="GO:0071973">
    <property type="term" value="P:bacterial-type flagellum-dependent cell motility"/>
    <property type="evidence" value="ECO:0007669"/>
    <property type="project" value="InterPro"/>
</dbReference>
<evidence type="ECO:0000256" key="12">
    <source>
        <dbReference type="PIRNR" id="PIRNR004862"/>
    </source>
</evidence>
<comment type="subcellular location">
    <subcellularLocation>
        <location evidence="2 12">Bacterial flagellum basal body</location>
    </subcellularLocation>
    <subcellularLocation>
        <location evidence="3">Cell membrane</location>
        <topology evidence="3">Multi-pass membrane protein</topology>
    </subcellularLocation>
</comment>
<keyword evidence="17" id="KW-1185">Reference proteome</keyword>
<dbReference type="GO" id="GO:0009431">
    <property type="term" value="C:bacterial-type flagellum basal body, MS ring"/>
    <property type="evidence" value="ECO:0007669"/>
    <property type="project" value="InterPro"/>
</dbReference>
<dbReference type="GO" id="GO:0005886">
    <property type="term" value="C:plasma membrane"/>
    <property type="evidence" value="ECO:0007669"/>
    <property type="project" value="UniProtKB-SubCell"/>
</dbReference>
<evidence type="ECO:0000256" key="10">
    <source>
        <dbReference type="ARBA" id="ARBA00023143"/>
    </source>
</evidence>
<dbReference type="InterPro" id="IPR043427">
    <property type="entry name" value="YscJ/FliF"/>
</dbReference>
<evidence type="ECO:0000256" key="6">
    <source>
        <dbReference type="ARBA" id="ARBA00022475"/>
    </source>
</evidence>
<dbReference type="Pfam" id="PF08345">
    <property type="entry name" value="YscJ_FliF_C"/>
    <property type="match status" value="1"/>
</dbReference>
<keyword evidence="16" id="KW-0282">Flagellum</keyword>
<feature type="transmembrane region" description="Helical" evidence="13">
    <location>
        <begin position="26"/>
        <end position="46"/>
    </location>
</feature>
<evidence type="ECO:0000256" key="1">
    <source>
        <dbReference type="ARBA" id="ARBA00003820"/>
    </source>
</evidence>
<name>A0A5Q2QAG2_9GAMM</name>
<dbReference type="KEGG" id="llp:GH975_06435"/>
<evidence type="ECO:0000313" key="16">
    <source>
        <dbReference type="EMBL" id="QGG80233.1"/>
    </source>
</evidence>
<dbReference type="PANTHER" id="PTHR30046:SF0">
    <property type="entry name" value="FLAGELLAR M-RING PROTEIN"/>
    <property type="match status" value="1"/>
</dbReference>
<keyword evidence="7 13" id="KW-0812">Transmembrane</keyword>
<organism evidence="16 17">
    <name type="scientific">Litorivicinus lipolyticus</name>
    <dbReference type="NCBI Taxonomy" id="418701"/>
    <lineage>
        <taxon>Bacteria</taxon>
        <taxon>Pseudomonadati</taxon>
        <taxon>Pseudomonadota</taxon>
        <taxon>Gammaproteobacteria</taxon>
        <taxon>Oceanospirillales</taxon>
        <taxon>Litorivicinaceae</taxon>
        <taxon>Litorivicinus</taxon>
    </lineage>
</organism>
<evidence type="ECO:0000256" key="4">
    <source>
        <dbReference type="ARBA" id="ARBA00007971"/>
    </source>
</evidence>
<protein>
    <recommendedName>
        <fullName evidence="5 12">Flagellar M-ring protein</fullName>
    </recommendedName>
</protein>
<comment type="similarity">
    <text evidence="4 12">Belongs to the FliF family.</text>
</comment>